<dbReference type="InterPro" id="IPR012902">
    <property type="entry name" value="N_methyl_site"/>
</dbReference>
<dbReference type="SUPFAM" id="SSF54523">
    <property type="entry name" value="Pili subunits"/>
    <property type="match status" value="1"/>
</dbReference>
<dbReference type="InterPro" id="IPR045584">
    <property type="entry name" value="Pilin-like"/>
</dbReference>
<dbReference type="Pfam" id="PF07963">
    <property type="entry name" value="N_methyl"/>
    <property type="match status" value="1"/>
</dbReference>
<feature type="transmembrane region" description="Helical" evidence="1">
    <location>
        <begin position="6"/>
        <end position="29"/>
    </location>
</feature>
<keyword evidence="1" id="KW-0812">Transmembrane</keyword>
<name>A0A1H0MWY4_9CLOT</name>
<keyword evidence="1" id="KW-1133">Transmembrane helix</keyword>
<dbReference type="Gene3D" id="3.30.700.10">
    <property type="entry name" value="Glycoprotein, Type 4 Pilin"/>
    <property type="match status" value="1"/>
</dbReference>
<sequence>MKKKGYTLIELVVVMAILSILLGSGFAIIKTLKHIKSQVEVEAAIYEVHSILSYAKTYCRKNLCDGEVIIDTVENSIGFKYRDKNNINNKLVGKSEKFPDNIKISANFKPINIVNVSDMGYLKNSGTIFINDGEKQYKITIAVGNDTVTVKEDKEIIDEIEKSK</sequence>
<dbReference type="NCBIfam" id="TIGR02532">
    <property type="entry name" value="IV_pilin_GFxxxE"/>
    <property type="match status" value="1"/>
</dbReference>
<dbReference type="RefSeq" id="WP_089965669.1">
    <property type="nucleotide sequence ID" value="NZ_FNJM01000001.1"/>
</dbReference>
<dbReference type="EMBL" id="FNJM01000001">
    <property type="protein sequence ID" value="SDO84933.1"/>
    <property type="molecule type" value="Genomic_DNA"/>
</dbReference>
<evidence type="ECO:0000313" key="2">
    <source>
        <dbReference type="EMBL" id="SDO84933.1"/>
    </source>
</evidence>
<dbReference type="AlphaFoldDB" id="A0A1H0MWY4"/>
<dbReference type="Proteomes" id="UP000198597">
    <property type="component" value="Unassembled WGS sequence"/>
</dbReference>
<protein>
    <submittedName>
        <fullName evidence="2">Prepilin-type N-terminal cleavage/methylation domain-containing protein</fullName>
    </submittedName>
</protein>
<gene>
    <name evidence="2" type="ORF">SAMN04488529_101605</name>
</gene>
<accession>A0A1H0MWY4</accession>
<keyword evidence="1" id="KW-0472">Membrane</keyword>
<proteinExistence type="predicted"/>
<dbReference type="OrthoDB" id="1937102at2"/>
<dbReference type="STRING" id="94869.SAMN04488529_101605"/>
<evidence type="ECO:0000256" key="1">
    <source>
        <dbReference type="SAM" id="Phobius"/>
    </source>
</evidence>
<organism evidence="2 3">
    <name type="scientific">Clostridium gasigenes</name>
    <dbReference type="NCBI Taxonomy" id="94869"/>
    <lineage>
        <taxon>Bacteria</taxon>
        <taxon>Bacillati</taxon>
        <taxon>Bacillota</taxon>
        <taxon>Clostridia</taxon>
        <taxon>Eubacteriales</taxon>
        <taxon>Clostridiaceae</taxon>
        <taxon>Clostridium</taxon>
    </lineage>
</organism>
<evidence type="ECO:0000313" key="3">
    <source>
        <dbReference type="Proteomes" id="UP000198597"/>
    </source>
</evidence>
<reference evidence="2 3" key="1">
    <citation type="submission" date="2016-10" db="EMBL/GenBank/DDBJ databases">
        <authorList>
            <person name="de Groot N.N."/>
        </authorList>
    </citation>
    <scope>NUCLEOTIDE SEQUENCE [LARGE SCALE GENOMIC DNA]</scope>
    <source>
        <strain evidence="2 3">DSM 12272</strain>
    </source>
</reference>
<keyword evidence="3" id="KW-1185">Reference proteome</keyword>